<comment type="caution">
    <text evidence="4">The sequence shown here is derived from an EMBL/GenBank/DDBJ whole genome shotgun (WGS) entry which is preliminary data.</text>
</comment>
<dbReference type="Pfam" id="PF07713">
    <property type="entry name" value="DUF1604"/>
    <property type="match status" value="1"/>
</dbReference>
<dbReference type="Pfam" id="PF26093">
    <property type="entry name" value="HTH_TGH"/>
    <property type="match status" value="1"/>
</dbReference>
<dbReference type="InterPro" id="IPR000467">
    <property type="entry name" value="G_patch_dom"/>
</dbReference>
<dbReference type="PANTHER" id="PTHR13384">
    <property type="entry name" value="G PATCH DOMAIN-CONTAINING PROTEIN 1"/>
    <property type="match status" value="1"/>
</dbReference>
<evidence type="ECO:0000313" key="5">
    <source>
        <dbReference type="Proteomes" id="UP000192578"/>
    </source>
</evidence>
<feature type="compositionally biased region" description="Basic and acidic residues" evidence="2">
    <location>
        <begin position="362"/>
        <end position="385"/>
    </location>
</feature>
<reference evidence="5" key="1">
    <citation type="submission" date="2017-01" db="EMBL/GenBank/DDBJ databases">
        <title>Comparative genomics of anhydrobiosis in the tardigrade Hypsibius dujardini.</title>
        <authorList>
            <person name="Yoshida Y."/>
            <person name="Koutsovoulos G."/>
            <person name="Laetsch D."/>
            <person name="Stevens L."/>
            <person name="Kumar S."/>
            <person name="Horikawa D."/>
            <person name="Ishino K."/>
            <person name="Komine S."/>
            <person name="Tomita M."/>
            <person name="Blaxter M."/>
            <person name="Arakawa K."/>
        </authorList>
    </citation>
    <scope>NUCLEOTIDE SEQUENCE [LARGE SCALE GENOMIC DNA]</scope>
    <source>
        <strain evidence="5">Z151</strain>
    </source>
</reference>
<feature type="region of interest" description="Disordered" evidence="2">
    <location>
        <begin position="813"/>
        <end position="911"/>
    </location>
</feature>
<dbReference type="GO" id="GO:0006397">
    <property type="term" value="P:mRNA processing"/>
    <property type="evidence" value="ECO:0007669"/>
    <property type="project" value="InterPro"/>
</dbReference>
<dbReference type="InterPro" id="IPR011666">
    <property type="entry name" value="DUF1604"/>
</dbReference>
<dbReference type="Pfam" id="PF01585">
    <property type="entry name" value="G-patch"/>
    <property type="match status" value="1"/>
</dbReference>
<sequence>MADDTALQSDDFIVYGTAVEQLADDETGSSKPVPIQDQVATDEKGRRRFHGAFTGGFSAGYFNTVGSIEGWTPRTFQSSRQKKGESSQQRPEDYMDTEDFTAHGIAPKKITTTDSFSSRATEGTHTYGVSGAEIPLKALLAPPKESYGIVLLKKMGWKPGQGIGPRITKRQKYLRLLKEGKIVAISEATLQAEEKLSAGKLFAPDDTKRVALDPKTNYHGIGYTGLDMSSGLLKASTQRFSLFDVPEVSTSLAAVPTASAKQKKIRGMTGQAFGVGAFENDDEDIYTMDDMSRYDRVLGDAEKGAARKEAMKSIEAPGAAKIVEGFVRGTIPLHQTKIFPAPVLPRGFTGQHGVPLPSIPDEALKRSAEPPPPDRHHHPQHDAKSRAVALDDQPNQPKAQSVIKSVFDLIPAAQKSRIPSFQKASLLEEGTSQSSKSSVAAAPEMPVRNVAPPLPTPVASVEEMRRNSLALFSGAGSVTADSKITFQPFAKDPAKQQRYEMFLQRRHIKGTVALAEIWMDVGSSMTEWEREREKGEFHRAAALYRPMSGLMAARFTRETDSGEVSNTVEVSVDTGDVDKDRKAAAEKKLYGKLTRDVFEWHPDRLVCKRFNVPNPYPTSTLVGILKVKRDKFSMFNFLNVPEDSVKAPAESTAVEEAAAVTTPETLSQRTEEPKLSPAVSVLPSEPKKLTVTEKPTRFNPPPPPEVEVPTERPPMDLFRAIFDTSDVEEDPGNDEQADLFPTLIPPLPPASSSALPIPVEVDPLEDLLNLDKKARALERKEFSTKPEGPAPVIGPERPSAAMLANYAMLGAALKRRRRDSDSSDEAEDRQRRKRRKEKTKKSDKKHKKSKKHKREKSKRSSNDSTDSDTVGPALPRIPPSKPKPKDNLPRGATSVRVPATESSPDIDASDLSTKLKQLMPGKRLTAADFM</sequence>
<feature type="region of interest" description="Disordered" evidence="2">
    <location>
        <begin position="349"/>
        <end position="397"/>
    </location>
</feature>
<feature type="domain" description="G-patch" evidence="3">
    <location>
        <begin position="144"/>
        <end position="164"/>
    </location>
</feature>
<evidence type="ECO:0000313" key="4">
    <source>
        <dbReference type="EMBL" id="OQV23523.1"/>
    </source>
</evidence>
<dbReference type="GO" id="GO:0005634">
    <property type="term" value="C:nucleus"/>
    <property type="evidence" value="ECO:0007669"/>
    <property type="project" value="TreeGrafter"/>
</dbReference>
<evidence type="ECO:0000256" key="2">
    <source>
        <dbReference type="SAM" id="MobiDB-lite"/>
    </source>
</evidence>
<dbReference type="PANTHER" id="PTHR13384:SF19">
    <property type="entry name" value="G PATCH DOMAIN-CONTAINING PROTEIN 1"/>
    <property type="match status" value="1"/>
</dbReference>
<feature type="compositionally biased region" description="Basic and acidic residues" evidence="2">
    <location>
        <begin position="82"/>
        <end position="93"/>
    </location>
</feature>
<evidence type="ECO:0000259" key="3">
    <source>
        <dbReference type="PROSITE" id="PS50174"/>
    </source>
</evidence>
<comment type="similarity">
    <text evidence="1">Belongs to the GPATCH1 family.</text>
</comment>
<dbReference type="AlphaFoldDB" id="A0A1W0X7P9"/>
<feature type="compositionally biased region" description="Basic residues" evidence="2">
    <location>
        <begin position="831"/>
        <end position="859"/>
    </location>
</feature>
<organism evidence="4 5">
    <name type="scientific">Hypsibius exemplaris</name>
    <name type="common">Freshwater tardigrade</name>
    <dbReference type="NCBI Taxonomy" id="2072580"/>
    <lineage>
        <taxon>Eukaryota</taxon>
        <taxon>Metazoa</taxon>
        <taxon>Ecdysozoa</taxon>
        <taxon>Tardigrada</taxon>
        <taxon>Eutardigrada</taxon>
        <taxon>Parachela</taxon>
        <taxon>Hypsibioidea</taxon>
        <taxon>Hypsibiidae</taxon>
        <taxon>Hypsibius</taxon>
    </lineage>
</organism>
<evidence type="ECO:0000256" key="1">
    <source>
        <dbReference type="ARBA" id="ARBA00008600"/>
    </source>
</evidence>
<keyword evidence="5" id="KW-1185">Reference proteome</keyword>
<feature type="region of interest" description="Disordered" evidence="2">
    <location>
        <begin position="779"/>
        <end position="798"/>
    </location>
</feature>
<dbReference type="GO" id="GO:0003723">
    <property type="term" value="F:RNA binding"/>
    <property type="evidence" value="ECO:0007669"/>
    <property type="project" value="TreeGrafter"/>
</dbReference>
<feature type="region of interest" description="Disordered" evidence="2">
    <location>
        <begin position="24"/>
        <end position="44"/>
    </location>
</feature>
<feature type="region of interest" description="Disordered" evidence="2">
    <location>
        <begin position="73"/>
        <end position="94"/>
    </location>
</feature>
<protein>
    <submittedName>
        <fullName evidence="4">G patch domain-containing protein 1</fullName>
    </submittedName>
</protein>
<dbReference type="PROSITE" id="PS50174">
    <property type="entry name" value="G_PATCH"/>
    <property type="match status" value="1"/>
</dbReference>
<name>A0A1W0X7P9_HYPEX</name>
<dbReference type="OrthoDB" id="20507at2759"/>
<dbReference type="Proteomes" id="UP000192578">
    <property type="component" value="Unassembled WGS sequence"/>
</dbReference>
<proteinExistence type="inferred from homology"/>
<feature type="region of interest" description="Disordered" evidence="2">
    <location>
        <begin position="692"/>
        <end position="711"/>
    </location>
</feature>
<gene>
    <name evidence="4" type="ORF">BV898_02640</name>
</gene>
<feature type="region of interest" description="Disordered" evidence="2">
    <location>
        <begin position="656"/>
        <end position="682"/>
    </location>
</feature>
<feature type="compositionally biased region" description="Low complexity" evidence="2">
    <location>
        <begin position="656"/>
        <end position="665"/>
    </location>
</feature>
<accession>A0A1W0X7P9</accession>
<dbReference type="EMBL" id="MTYJ01000011">
    <property type="protein sequence ID" value="OQV23523.1"/>
    <property type="molecule type" value="Genomic_DNA"/>
</dbReference>